<dbReference type="Proteomes" id="UP000678499">
    <property type="component" value="Unassembled WGS sequence"/>
</dbReference>
<keyword evidence="4" id="KW-0735">Signal-anchor</keyword>
<organism evidence="7">
    <name type="scientific">Notodromas monacha</name>
    <dbReference type="NCBI Taxonomy" id="399045"/>
    <lineage>
        <taxon>Eukaryota</taxon>
        <taxon>Metazoa</taxon>
        <taxon>Ecdysozoa</taxon>
        <taxon>Arthropoda</taxon>
        <taxon>Crustacea</taxon>
        <taxon>Oligostraca</taxon>
        <taxon>Ostracoda</taxon>
        <taxon>Podocopa</taxon>
        <taxon>Podocopida</taxon>
        <taxon>Cypridocopina</taxon>
        <taxon>Cypridoidea</taxon>
        <taxon>Cyprididae</taxon>
        <taxon>Notodromas</taxon>
    </lineage>
</organism>
<dbReference type="AlphaFoldDB" id="A0A7R9BTT6"/>
<dbReference type="PANTHER" id="PTHR11523">
    <property type="entry name" value="SODIUM/POTASSIUM-DEPENDENT ATPASE BETA SUBUNIT"/>
    <property type="match status" value="1"/>
</dbReference>
<dbReference type="InterPro" id="IPR000402">
    <property type="entry name" value="Na/K_ATPase_sub_beta"/>
</dbReference>
<dbReference type="Pfam" id="PF00287">
    <property type="entry name" value="Na_K-ATPase"/>
    <property type="match status" value="1"/>
</dbReference>
<reference evidence="7" key="1">
    <citation type="submission" date="2020-11" db="EMBL/GenBank/DDBJ databases">
        <authorList>
            <person name="Tran Van P."/>
        </authorList>
    </citation>
    <scope>NUCLEOTIDE SEQUENCE</scope>
</reference>
<gene>
    <name evidence="7" type="ORF">NMOB1V02_LOCUS7522</name>
</gene>
<dbReference type="GO" id="GO:0001671">
    <property type="term" value="F:ATPase activator activity"/>
    <property type="evidence" value="ECO:0007669"/>
    <property type="project" value="TreeGrafter"/>
</dbReference>
<evidence type="ECO:0000313" key="8">
    <source>
        <dbReference type="Proteomes" id="UP000678499"/>
    </source>
</evidence>
<comment type="similarity">
    <text evidence="2">Belongs to the X(+)/potassium ATPases subunit beta family.</text>
</comment>
<evidence type="ECO:0000313" key="7">
    <source>
        <dbReference type="EMBL" id="CAD7279858.1"/>
    </source>
</evidence>
<evidence type="ECO:0000256" key="2">
    <source>
        <dbReference type="ARBA" id="ARBA00005876"/>
    </source>
</evidence>
<dbReference type="GO" id="GO:0030007">
    <property type="term" value="P:intracellular potassium ion homeostasis"/>
    <property type="evidence" value="ECO:0007669"/>
    <property type="project" value="TreeGrafter"/>
</dbReference>
<dbReference type="GO" id="GO:0036376">
    <property type="term" value="P:sodium ion export across plasma membrane"/>
    <property type="evidence" value="ECO:0007669"/>
    <property type="project" value="TreeGrafter"/>
</dbReference>
<dbReference type="GO" id="GO:0005890">
    <property type="term" value="C:sodium:potassium-exchanging ATPase complex"/>
    <property type="evidence" value="ECO:0007669"/>
    <property type="project" value="InterPro"/>
</dbReference>
<keyword evidence="6" id="KW-0472">Membrane</keyword>
<evidence type="ECO:0000256" key="6">
    <source>
        <dbReference type="ARBA" id="ARBA00023136"/>
    </source>
</evidence>
<dbReference type="PANTHER" id="PTHR11523:SF28">
    <property type="entry name" value="NA_K-ATPASE BETA SUBUNIT ISOFORM 4-RELATED"/>
    <property type="match status" value="1"/>
</dbReference>
<keyword evidence="5" id="KW-1133">Transmembrane helix</keyword>
<evidence type="ECO:0000256" key="3">
    <source>
        <dbReference type="ARBA" id="ARBA00022692"/>
    </source>
</evidence>
<dbReference type="Gene3D" id="2.60.40.1660">
    <property type="entry name" value="Na, k-atpase alpha subunit"/>
    <property type="match status" value="1"/>
</dbReference>
<keyword evidence="3" id="KW-0812">Transmembrane</keyword>
<evidence type="ECO:0000256" key="4">
    <source>
        <dbReference type="ARBA" id="ARBA00022968"/>
    </source>
</evidence>
<dbReference type="OrthoDB" id="5912413at2759"/>
<keyword evidence="8" id="KW-1185">Reference proteome</keyword>
<evidence type="ECO:0000256" key="5">
    <source>
        <dbReference type="ARBA" id="ARBA00022989"/>
    </source>
</evidence>
<dbReference type="GO" id="GO:1990573">
    <property type="term" value="P:potassium ion import across plasma membrane"/>
    <property type="evidence" value="ECO:0007669"/>
    <property type="project" value="TreeGrafter"/>
</dbReference>
<evidence type="ECO:0000256" key="1">
    <source>
        <dbReference type="ARBA" id="ARBA00004606"/>
    </source>
</evidence>
<name>A0A7R9BTT6_9CRUS</name>
<accession>A0A7R9BTT6</accession>
<dbReference type="EMBL" id="OA883859">
    <property type="protein sequence ID" value="CAD7279858.1"/>
    <property type="molecule type" value="Genomic_DNA"/>
</dbReference>
<proteinExistence type="inferred from homology"/>
<comment type="subcellular location">
    <subcellularLocation>
        <location evidence="1">Membrane</location>
        <topology evidence="1">Single-pass type II membrane protein</topology>
    </subcellularLocation>
</comment>
<protein>
    <submittedName>
        <fullName evidence="7">Uncharacterized protein</fullName>
    </submittedName>
</protein>
<dbReference type="InterPro" id="IPR038702">
    <property type="entry name" value="Na/K_ATPase_sub_beta_sf"/>
</dbReference>
<dbReference type="GO" id="GO:0006883">
    <property type="term" value="P:intracellular sodium ion homeostasis"/>
    <property type="evidence" value="ECO:0007669"/>
    <property type="project" value="TreeGrafter"/>
</dbReference>
<dbReference type="EMBL" id="CAJPEX010001822">
    <property type="protein sequence ID" value="CAG0920010.1"/>
    <property type="molecule type" value="Genomic_DNA"/>
</dbReference>
<sequence length="187" mass="21247">MSKKEAGVSYVDCSNRDEPLRKNELCEIDISQFGSNCSKAQKFGYSMGKPCIFIKLNKIYGWVPPVFETVDELPEDMPGYLRDEIKSQYSDGQNKITKKMVWLSCQGENAADKENIGELSITPYPGIPAAYFPFMRQPGYTSPMVAIHFKRPEPAVLINIECKAWFKGVVHNRRDRVGSVHFELLVD</sequence>